<reference evidence="1 2" key="1">
    <citation type="submission" date="2012-06" db="EMBL/GenBank/DDBJ databases">
        <title>Complete sequence of chromosome of Mycobacterium chubuense NBB4.</title>
        <authorList>
            <consortium name="US DOE Joint Genome Institute"/>
            <person name="Lucas S."/>
            <person name="Han J."/>
            <person name="Lapidus A."/>
            <person name="Cheng J.-F."/>
            <person name="Goodwin L."/>
            <person name="Pitluck S."/>
            <person name="Peters L."/>
            <person name="Mikhailova N."/>
            <person name="Teshima H."/>
            <person name="Detter J.C."/>
            <person name="Han C."/>
            <person name="Tapia R."/>
            <person name="Land M."/>
            <person name="Hauser L."/>
            <person name="Kyrpides N."/>
            <person name="Ivanova N."/>
            <person name="Pagani I."/>
            <person name="Mattes T."/>
            <person name="Holmes A."/>
            <person name="Rutledge P."/>
            <person name="Paulsen I."/>
            <person name="Coleman N."/>
            <person name="Woyke T."/>
        </authorList>
    </citation>
    <scope>NUCLEOTIDE SEQUENCE [LARGE SCALE GENOMIC DNA]</scope>
    <source>
        <strain evidence="1 2">NBB4</strain>
    </source>
</reference>
<name>I4BPV0_MYCCN</name>
<keyword evidence="2" id="KW-1185">Reference proteome</keyword>
<dbReference type="eggNOG" id="COG3868">
    <property type="taxonomic scope" value="Bacteria"/>
</dbReference>
<proteinExistence type="predicted"/>
<accession>I4BPV0</accession>
<dbReference type="EMBL" id="CP003053">
    <property type="protein sequence ID" value="AFM19307.1"/>
    <property type="molecule type" value="Genomic_DNA"/>
</dbReference>
<protein>
    <submittedName>
        <fullName evidence="1">Uncharacterized protein</fullName>
    </submittedName>
</protein>
<organism evidence="1 2">
    <name type="scientific">Mycolicibacterium chubuense (strain NBB4)</name>
    <name type="common">Mycobacterium chubuense</name>
    <dbReference type="NCBI Taxonomy" id="710421"/>
    <lineage>
        <taxon>Bacteria</taxon>
        <taxon>Bacillati</taxon>
        <taxon>Actinomycetota</taxon>
        <taxon>Actinomycetes</taxon>
        <taxon>Mycobacteriales</taxon>
        <taxon>Mycobacteriaceae</taxon>
        <taxon>Mycolicibacterium</taxon>
    </lineage>
</organism>
<sequence precursor="true">MTSARPVWRRLLLGAVLGTMAPLCTLCTFRHFAIADLSGRNYPWHHNIVATTFWVGEVVDPAKSDGSQVFSTYDPDWLANYGGCDGFVERGVCRSERRDASNGFFPKTMTPRQNPFYLDLPFDDVNNAAAFSMRATVVPWANDPGYAGRSADRSISFMKNRWVELRKDGAACFGQIQDAGPAIYDDAAYVFGGDDRRPRNIRFNGAGLDVSPALNGCLAFARLDGAEDYVDWRFVEDVDVPDGPWKRLVTTQPLVPW</sequence>
<dbReference type="STRING" id="710421.Mycch_4605"/>
<dbReference type="AlphaFoldDB" id="I4BPV0"/>
<gene>
    <name evidence="1" type="ordered locus">Mycch_4605</name>
</gene>
<dbReference type="KEGG" id="mcb:Mycch_4605"/>
<dbReference type="Proteomes" id="UP000006057">
    <property type="component" value="Chromosome"/>
</dbReference>
<evidence type="ECO:0000313" key="2">
    <source>
        <dbReference type="Proteomes" id="UP000006057"/>
    </source>
</evidence>
<evidence type="ECO:0000313" key="1">
    <source>
        <dbReference type="EMBL" id="AFM19307.1"/>
    </source>
</evidence>
<dbReference type="HOGENOM" id="CLU_095588_0_0_11"/>